<evidence type="ECO:0000256" key="2">
    <source>
        <dbReference type="ARBA" id="ARBA00061659"/>
    </source>
</evidence>
<sequence length="495" mass="56688">MYSKCNSIECAQKAFDDLPMKNIHSWNTIISAYARIGRLNRAHQLFTEMPEPNLVSYNSLISSLTHHGCYKESLDVFKRMLKQYGSVLMDEFTVFNIVIYNALMDAYGKCGESDTSYLIFSRMPERDIVSWTSMVVAYARASRLEDACWFFNQMPAKNIVSWSALIAGFAQNGRGGEALDIFKQMWEECIPPSNFTYVSVLSACADLALIERGKQLHGHIVRSSSTSDMVNVFLFNALIDMYCKCGDMKLAKTLFEIMPVKDIVSWNSMITGFAQNGHGEESLLVFKRMIDARTKPNHVTFLGVLSACSHTGLVYEGLQILDSMEKDYALRPRLDHYSILIDLLGRKNRLNEAVELIEKTSKGMDHVGMWGAILGACRVHGNLDLARRAAEALFEVEPENAARYVMLSNIYSAAGKWDDARHMRRLMDERRLRKEVAYSWIEVRNSRHEFVSKDEFHCQIEEIHELLHKLLDHMKDVGFLHHTEESFFPEDDETF</sequence>
<dbReference type="OrthoDB" id="185373at2759"/>
<protein>
    <recommendedName>
        <fullName evidence="6">DYW domain-containing protein</fullName>
    </recommendedName>
</protein>
<gene>
    <name evidence="4" type="ORF">F0562_003453</name>
</gene>
<dbReference type="FunFam" id="1.25.40.10:FF:000031">
    <property type="entry name" value="Pentatricopeptide repeat-containing protein mitochondrial"/>
    <property type="match status" value="1"/>
</dbReference>
<dbReference type="FunFam" id="1.25.40.10:FF:000280">
    <property type="entry name" value="Pentatricopeptide repeat-containing protein"/>
    <property type="match status" value="1"/>
</dbReference>
<dbReference type="PANTHER" id="PTHR47926">
    <property type="entry name" value="PENTATRICOPEPTIDE REPEAT-CONTAINING PROTEIN"/>
    <property type="match status" value="1"/>
</dbReference>
<dbReference type="AlphaFoldDB" id="A0A5J5BWJ0"/>
<dbReference type="InterPro" id="IPR002885">
    <property type="entry name" value="PPR_rpt"/>
</dbReference>
<keyword evidence="1" id="KW-0677">Repeat</keyword>
<dbReference type="GO" id="GO:0009451">
    <property type="term" value="P:RNA modification"/>
    <property type="evidence" value="ECO:0007669"/>
    <property type="project" value="InterPro"/>
</dbReference>
<proteinExistence type="inferred from homology"/>
<dbReference type="SUPFAM" id="SSF48452">
    <property type="entry name" value="TPR-like"/>
    <property type="match status" value="1"/>
</dbReference>
<feature type="repeat" description="PPR" evidence="3">
    <location>
        <begin position="22"/>
        <end position="56"/>
    </location>
</feature>
<feature type="repeat" description="PPR" evidence="3">
    <location>
        <begin position="96"/>
        <end position="130"/>
    </location>
</feature>
<dbReference type="InterPro" id="IPR046848">
    <property type="entry name" value="E_motif"/>
</dbReference>
<evidence type="ECO:0008006" key="6">
    <source>
        <dbReference type="Google" id="ProtNLM"/>
    </source>
</evidence>
<feature type="repeat" description="PPR" evidence="3">
    <location>
        <begin position="231"/>
        <end position="261"/>
    </location>
</feature>
<dbReference type="NCBIfam" id="TIGR00756">
    <property type="entry name" value="PPR"/>
    <property type="match status" value="7"/>
</dbReference>
<organism evidence="4 5">
    <name type="scientific">Nyssa sinensis</name>
    <dbReference type="NCBI Taxonomy" id="561372"/>
    <lineage>
        <taxon>Eukaryota</taxon>
        <taxon>Viridiplantae</taxon>
        <taxon>Streptophyta</taxon>
        <taxon>Embryophyta</taxon>
        <taxon>Tracheophyta</taxon>
        <taxon>Spermatophyta</taxon>
        <taxon>Magnoliopsida</taxon>
        <taxon>eudicotyledons</taxon>
        <taxon>Gunneridae</taxon>
        <taxon>Pentapetalae</taxon>
        <taxon>asterids</taxon>
        <taxon>Cornales</taxon>
        <taxon>Nyssaceae</taxon>
        <taxon>Nyssa</taxon>
    </lineage>
</organism>
<dbReference type="PROSITE" id="PS51375">
    <property type="entry name" value="PPR"/>
    <property type="match status" value="5"/>
</dbReference>
<reference evidence="4 5" key="1">
    <citation type="submission" date="2019-09" db="EMBL/GenBank/DDBJ databases">
        <title>A chromosome-level genome assembly of the Chinese tupelo Nyssa sinensis.</title>
        <authorList>
            <person name="Yang X."/>
            <person name="Kang M."/>
            <person name="Yang Y."/>
            <person name="Xiong H."/>
            <person name="Wang M."/>
            <person name="Zhang Z."/>
            <person name="Wang Z."/>
            <person name="Wu H."/>
            <person name="Ma T."/>
            <person name="Liu J."/>
            <person name="Xi Z."/>
        </authorList>
    </citation>
    <scope>NUCLEOTIDE SEQUENCE [LARGE SCALE GENOMIC DNA]</scope>
    <source>
        <strain evidence="4">J267</strain>
        <tissue evidence="4">Leaf</tissue>
    </source>
</reference>
<dbReference type="InterPro" id="IPR011990">
    <property type="entry name" value="TPR-like_helical_dom_sf"/>
</dbReference>
<dbReference type="GO" id="GO:0003723">
    <property type="term" value="F:RNA binding"/>
    <property type="evidence" value="ECO:0007669"/>
    <property type="project" value="InterPro"/>
</dbReference>
<keyword evidence="5" id="KW-1185">Reference proteome</keyword>
<dbReference type="Pfam" id="PF13041">
    <property type="entry name" value="PPR_2"/>
    <property type="match status" value="2"/>
</dbReference>
<dbReference type="Pfam" id="PF12854">
    <property type="entry name" value="PPR_1"/>
    <property type="match status" value="1"/>
</dbReference>
<dbReference type="EMBL" id="CM018032">
    <property type="protein sequence ID" value="KAA8547024.1"/>
    <property type="molecule type" value="Genomic_DNA"/>
</dbReference>
<dbReference type="Proteomes" id="UP000325577">
    <property type="component" value="Linkage Group LG1"/>
</dbReference>
<evidence type="ECO:0000313" key="5">
    <source>
        <dbReference type="Proteomes" id="UP000325577"/>
    </source>
</evidence>
<dbReference type="Pfam" id="PF01535">
    <property type="entry name" value="PPR"/>
    <property type="match status" value="4"/>
</dbReference>
<dbReference type="Gene3D" id="1.25.40.10">
    <property type="entry name" value="Tetratricopeptide repeat domain"/>
    <property type="match status" value="4"/>
</dbReference>
<dbReference type="PANTHER" id="PTHR47926:SF346">
    <property type="entry name" value="PENTATRICOPEPTIDE REPEAT-CONTAINING PROTEIN"/>
    <property type="match status" value="1"/>
</dbReference>
<comment type="similarity">
    <text evidence="2">Belongs to the PPR family. PCMP-E subfamily.</text>
</comment>
<evidence type="ECO:0000313" key="4">
    <source>
        <dbReference type="EMBL" id="KAA8547024.1"/>
    </source>
</evidence>
<feature type="repeat" description="PPR" evidence="3">
    <location>
        <begin position="158"/>
        <end position="192"/>
    </location>
</feature>
<dbReference type="InterPro" id="IPR046960">
    <property type="entry name" value="PPR_At4g14850-like_plant"/>
</dbReference>
<accession>A0A5J5BWJ0</accession>
<evidence type="ECO:0000256" key="3">
    <source>
        <dbReference type="PROSITE-ProRule" id="PRU00708"/>
    </source>
</evidence>
<evidence type="ECO:0000256" key="1">
    <source>
        <dbReference type="ARBA" id="ARBA00022737"/>
    </source>
</evidence>
<dbReference type="Pfam" id="PF20431">
    <property type="entry name" value="E_motif"/>
    <property type="match status" value="1"/>
</dbReference>
<feature type="repeat" description="PPR" evidence="3">
    <location>
        <begin position="262"/>
        <end position="296"/>
    </location>
</feature>
<name>A0A5J5BWJ0_9ASTE</name>